<dbReference type="SUPFAM" id="SSF57667">
    <property type="entry name" value="beta-beta-alpha zinc fingers"/>
    <property type="match status" value="3"/>
</dbReference>
<evidence type="ECO:0000256" key="1">
    <source>
        <dbReference type="ARBA" id="ARBA00004123"/>
    </source>
</evidence>
<keyword evidence="5" id="KW-0862">Zinc</keyword>
<evidence type="ECO:0000313" key="12">
    <source>
        <dbReference type="Proteomes" id="UP000008820"/>
    </source>
</evidence>
<feature type="region of interest" description="Disordered" evidence="8">
    <location>
        <begin position="171"/>
        <end position="192"/>
    </location>
</feature>
<comment type="subcellular location">
    <subcellularLocation>
        <location evidence="1">Nucleus</location>
    </subcellularLocation>
</comment>
<dbReference type="GO" id="GO:0005634">
    <property type="term" value="C:nucleus"/>
    <property type="evidence" value="ECO:0007669"/>
    <property type="project" value="UniProtKB-SubCell"/>
</dbReference>
<keyword evidence="4 7" id="KW-0863">Zinc-finger</keyword>
<reference evidence="10" key="1">
    <citation type="submission" date="2006-03" db="EMBL/GenBank/DDBJ databases">
        <authorList>
            <person name="Ribeiro J.M.C."/>
            <person name="Chandra P.K."/>
            <person name="Calvo E."/>
            <person name="Pham V.M."/>
            <person name="Wikel S.K."/>
        </authorList>
    </citation>
    <scope>NUCLEOTIDE SEQUENCE</scope>
</reference>
<organism evidence="10">
    <name type="scientific">Aedes aegypti</name>
    <name type="common">Yellowfever mosquito</name>
    <name type="synonym">Culex aegypti</name>
    <dbReference type="NCBI Taxonomy" id="7159"/>
    <lineage>
        <taxon>Eukaryota</taxon>
        <taxon>Metazoa</taxon>
        <taxon>Ecdysozoa</taxon>
        <taxon>Arthropoda</taxon>
        <taxon>Hexapoda</taxon>
        <taxon>Insecta</taxon>
        <taxon>Pterygota</taxon>
        <taxon>Neoptera</taxon>
        <taxon>Endopterygota</taxon>
        <taxon>Diptera</taxon>
        <taxon>Nematocera</taxon>
        <taxon>Culicoidea</taxon>
        <taxon>Culicidae</taxon>
        <taxon>Culicinae</taxon>
        <taxon>Aedini</taxon>
        <taxon>Aedes</taxon>
        <taxon>Stegomyia</taxon>
    </lineage>
</organism>
<dbReference type="GO" id="GO:0000981">
    <property type="term" value="F:DNA-binding transcription factor activity, RNA polymerase II-specific"/>
    <property type="evidence" value="ECO:0007669"/>
    <property type="project" value="TreeGrafter"/>
</dbReference>
<dbReference type="SMART" id="SM00355">
    <property type="entry name" value="ZnF_C2H2"/>
    <property type="match status" value="5"/>
</dbReference>
<evidence type="ECO:0000256" key="4">
    <source>
        <dbReference type="ARBA" id="ARBA00022771"/>
    </source>
</evidence>
<evidence type="ECO:0000256" key="7">
    <source>
        <dbReference type="PROSITE-ProRule" id="PRU00042"/>
    </source>
</evidence>
<reference evidence="10" key="2">
    <citation type="journal article" date="2007" name="BMC Genomics">
        <title>An annotated catalogue of salivary gland transcripts in the adult female mosquito, Aedes aegypti.</title>
        <authorList>
            <person name="Ribeiro J.M."/>
            <person name="Arca B."/>
            <person name="Lombardo F."/>
            <person name="Calvo E."/>
            <person name="Phan V.M."/>
            <person name="Chandra P.K."/>
            <person name="Wikel S.K."/>
        </authorList>
    </citation>
    <scope>NUCLEOTIDE SEQUENCE</scope>
</reference>
<dbReference type="InParanoid" id="Q1HRG5"/>
<keyword evidence="3" id="KW-0677">Repeat</keyword>
<dbReference type="InterPro" id="IPR013087">
    <property type="entry name" value="Znf_C2H2_type"/>
</dbReference>
<feature type="region of interest" description="Disordered" evidence="8">
    <location>
        <begin position="204"/>
        <end position="228"/>
    </location>
</feature>
<dbReference type="Gene3D" id="3.30.160.60">
    <property type="entry name" value="Classic Zinc Finger"/>
    <property type="match status" value="5"/>
</dbReference>
<feature type="compositionally biased region" description="Basic and acidic residues" evidence="8">
    <location>
        <begin position="205"/>
        <end position="218"/>
    </location>
</feature>
<dbReference type="FunFam" id="3.30.160.60:FF:001498">
    <property type="entry name" value="Zinc finger protein 404"/>
    <property type="match status" value="1"/>
</dbReference>
<protein>
    <submittedName>
        <fullName evidence="10 11">C2H2-type Zn-finger protein</fullName>
    </submittedName>
</protein>
<dbReference type="PANTHER" id="PTHR24381:SF445">
    <property type="entry name" value="GASTRULA ZINC FINGER PROTEIN XLCGF28.1-LIKE-RELATED"/>
    <property type="match status" value="1"/>
</dbReference>
<sequence length="442" mass="50513">MQCVVPSCERDAQNYVHRFPRSSFLYERWRQANELGTGESFPKDVDPLEVVICQQHFTGFDGYQEPKVFRNVSLNRQIQLDCCRLCLKLDLTERIATGCGDQIIGETLVHDLLHTTFGIALSGIDSQYGICRDCLERLEMVENGLRYFSKKNQRWNQMLDLIKCEETQWHDNGAPSEEEQHEQVSNISNNVTNVGSPIKLEIEDEKLQDSDSQDKRSNDLLVTQTPGSNDNLLRASHISLTESNSSNHVQEHHVVIPSTSLSHTFPSQSYEQPSNISHCVHYQSKTPSRKVSSSHICHICSKSFTKASGLREHMQIHQGIKNFKCQYCGKSFRTRKNWKIHETVHENFQAYTCGICSKTFTHPSNLKRHQQLHAGAKDYVCNLCGKRFSRLNHLHVHLRAHTGEKPYRCPKCGGCFSTSSGLSKHRRQVCKLPKEDNLSVQS</sequence>
<reference evidence="11" key="4">
    <citation type="submission" date="2022-10" db="UniProtKB">
        <authorList>
            <consortium name="EnsemblMetazoa"/>
        </authorList>
    </citation>
    <scope>IDENTIFICATION</scope>
    <source>
        <strain evidence="11">LVP_AGWG</strain>
    </source>
</reference>
<gene>
    <name evidence="11" type="primary">110677761</name>
</gene>
<proteinExistence type="evidence at transcript level"/>
<evidence type="ECO:0000259" key="9">
    <source>
        <dbReference type="PROSITE" id="PS50157"/>
    </source>
</evidence>
<evidence type="ECO:0000256" key="6">
    <source>
        <dbReference type="ARBA" id="ARBA00023242"/>
    </source>
</evidence>
<evidence type="ECO:0000313" key="11">
    <source>
        <dbReference type="EnsemblMetazoa" id="AAEL026672-PA"/>
    </source>
</evidence>
<dbReference type="EMBL" id="DQ440129">
    <property type="protein sequence ID" value="ABF18162.1"/>
    <property type="molecule type" value="mRNA"/>
</dbReference>
<keyword evidence="2" id="KW-0479">Metal-binding</keyword>
<feature type="domain" description="C2H2-type" evidence="9">
    <location>
        <begin position="323"/>
        <end position="350"/>
    </location>
</feature>
<name>Q1HRG5_AEDAE</name>
<evidence type="ECO:0000256" key="3">
    <source>
        <dbReference type="ARBA" id="ARBA00022737"/>
    </source>
</evidence>
<evidence type="ECO:0000256" key="5">
    <source>
        <dbReference type="ARBA" id="ARBA00022833"/>
    </source>
</evidence>
<dbReference type="Pfam" id="PF00096">
    <property type="entry name" value="zf-C2H2"/>
    <property type="match status" value="5"/>
</dbReference>
<dbReference type="Proteomes" id="UP000008820">
    <property type="component" value="Chromosome 3"/>
</dbReference>
<accession>Q1HRG5</accession>
<dbReference type="OrthoDB" id="6077919at2759"/>
<dbReference type="InterPro" id="IPR036236">
    <property type="entry name" value="Znf_C2H2_sf"/>
</dbReference>
<evidence type="ECO:0000256" key="8">
    <source>
        <dbReference type="SAM" id="MobiDB-lite"/>
    </source>
</evidence>
<dbReference type="PROSITE" id="PS50157">
    <property type="entry name" value="ZINC_FINGER_C2H2_2"/>
    <property type="match status" value="5"/>
</dbReference>
<feature type="domain" description="C2H2-type" evidence="9">
    <location>
        <begin position="351"/>
        <end position="378"/>
    </location>
</feature>
<dbReference type="VEuPathDB" id="VectorBase:AAEL026672"/>
<evidence type="ECO:0000313" key="10">
    <source>
        <dbReference type="EMBL" id="ABF18162.1"/>
    </source>
</evidence>
<feature type="compositionally biased region" description="Polar residues" evidence="8">
    <location>
        <begin position="183"/>
        <end position="192"/>
    </location>
</feature>
<keyword evidence="6" id="KW-0539">Nucleus</keyword>
<dbReference type="GO" id="GO:0000977">
    <property type="term" value="F:RNA polymerase II transcription regulatory region sequence-specific DNA binding"/>
    <property type="evidence" value="ECO:0007669"/>
    <property type="project" value="TreeGrafter"/>
</dbReference>
<dbReference type="FunFam" id="3.30.160.60:FF:000100">
    <property type="entry name" value="Zinc finger 45-like"/>
    <property type="match status" value="1"/>
</dbReference>
<reference evidence="11 12" key="3">
    <citation type="submission" date="2017-06" db="EMBL/GenBank/DDBJ databases">
        <title>Aedes aegypti genome working group (AGWG) sequencing and assembly.</title>
        <authorList>
            <consortium name="Aedes aegypti Genome Working Group (AGWG)"/>
            <person name="Matthews B.J."/>
        </authorList>
    </citation>
    <scope>NUCLEOTIDE SEQUENCE [LARGE SCALE GENOMIC DNA]</scope>
    <source>
        <strain evidence="11 12">LVP_AGWG</strain>
    </source>
</reference>
<feature type="domain" description="C2H2-type" evidence="9">
    <location>
        <begin position="379"/>
        <end position="406"/>
    </location>
</feature>
<dbReference type="PROSITE" id="PS00028">
    <property type="entry name" value="ZINC_FINGER_C2H2_1"/>
    <property type="match status" value="4"/>
</dbReference>
<dbReference type="EnsemblMetazoa" id="AAEL026672-RA">
    <property type="protein sequence ID" value="AAEL026672-PA"/>
    <property type="gene ID" value="AAEL026672"/>
</dbReference>
<dbReference type="GO" id="GO:0008270">
    <property type="term" value="F:zinc ion binding"/>
    <property type="evidence" value="ECO:0007669"/>
    <property type="project" value="UniProtKB-KW"/>
</dbReference>
<dbReference type="FunFam" id="3.30.160.60:FF:000145">
    <property type="entry name" value="Zinc finger protein 574"/>
    <property type="match status" value="1"/>
</dbReference>
<feature type="domain" description="C2H2-type" evidence="9">
    <location>
        <begin position="295"/>
        <end position="322"/>
    </location>
</feature>
<dbReference type="PANTHER" id="PTHR24381">
    <property type="entry name" value="ZINC FINGER PROTEIN"/>
    <property type="match status" value="1"/>
</dbReference>
<dbReference type="AlphaFoldDB" id="Q1HRG5"/>
<feature type="domain" description="C2H2-type" evidence="9">
    <location>
        <begin position="407"/>
        <end position="435"/>
    </location>
</feature>
<evidence type="ECO:0000256" key="2">
    <source>
        <dbReference type="ARBA" id="ARBA00022723"/>
    </source>
</evidence>
<dbReference type="FunFam" id="3.30.160.60:FF:000710">
    <property type="entry name" value="Zinc finger protein 768"/>
    <property type="match status" value="1"/>
</dbReference>
<keyword evidence="12" id="KW-1185">Reference proteome</keyword>